<sequence length="614" mass="67832">MLATAASFPVRNGKGYGGSSSREFKGRDRVGSVHGTASPNVHASVRAAAFAARQARQFRQRRKPNLFTVPDDEEEVQAREPSPVTPPQHLGLPLGKRKMNLHLSLDKVEKPSLPMMLLHEEPKTDCGPRRKSVLFADDPVDHPPFAIAAAHTVPSTRPRRASSITLSMNSPEAAEFNEVAHDGPEELGKRTKRVKKLGKGAGGTVFLSLYLPTLKLVAVKEVVVYQEVDRHMVKRELHALHDNLAPIDTGIPQSSGSDMRKQKFLAGLRGRNSLCPYLVTFYGAFLKPARCAVSVVMEFMDMGSVQDLLDANVTVSEDVLRHAAFCCITALDHMHSQRMVHRDIKPANILMNRHGEFKVRRSTIEASALSDILFMKVADFGLAGTLAKSNSFFSEFTGTMMYMAPERIAGAQYTCVSDVWSLGITLFSLATGSYPFTVDDGFFGLEEAICHDTLPPMPNRFSPVCRDFIKRTLNRDPSRRLTSDEALTHPFISGYASCAAFRNFPNLWQTLTLKRAIDPEDARSIVNLAVEYSHRYPDMTILPSEVTGLEPSAEISPSSQASPEKRSLFHRFAKLISHSPTNSEILSATPFERLADDCGVSTEYLQGLFQEALG</sequence>
<dbReference type="PROSITE" id="PS00107">
    <property type="entry name" value="PROTEIN_KINASE_ATP"/>
    <property type="match status" value="1"/>
</dbReference>
<gene>
    <name evidence="7" type="ORF">PF002_g2110</name>
    <name evidence="6" type="ORF">PF004_g2533</name>
</gene>
<organism evidence="7 8">
    <name type="scientific">Phytophthora fragariae</name>
    <dbReference type="NCBI Taxonomy" id="53985"/>
    <lineage>
        <taxon>Eukaryota</taxon>
        <taxon>Sar</taxon>
        <taxon>Stramenopiles</taxon>
        <taxon>Oomycota</taxon>
        <taxon>Peronosporomycetes</taxon>
        <taxon>Peronosporales</taxon>
        <taxon>Peronosporaceae</taxon>
        <taxon>Phytophthora</taxon>
    </lineage>
</organism>
<dbReference type="Gene3D" id="3.30.200.20">
    <property type="entry name" value="Phosphorylase Kinase, domain 1"/>
    <property type="match status" value="1"/>
</dbReference>
<feature type="binding site" evidence="3">
    <location>
        <position position="220"/>
    </location>
    <ligand>
        <name>ATP</name>
        <dbReference type="ChEBI" id="CHEBI:30616"/>
    </ligand>
</feature>
<dbReference type="SMART" id="SM00220">
    <property type="entry name" value="S_TKc"/>
    <property type="match status" value="1"/>
</dbReference>
<evidence type="ECO:0000313" key="8">
    <source>
        <dbReference type="Proteomes" id="UP000440367"/>
    </source>
</evidence>
<evidence type="ECO:0000256" key="4">
    <source>
        <dbReference type="SAM" id="MobiDB-lite"/>
    </source>
</evidence>
<evidence type="ECO:0000313" key="9">
    <source>
        <dbReference type="Proteomes" id="UP000476176"/>
    </source>
</evidence>
<dbReference type="PANTHER" id="PTHR45832:SF6">
    <property type="entry name" value="PROTEIN KINASE DOMAIN-CONTAINING PROTEIN"/>
    <property type="match status" value="1"/>
</dbReference>
<feature type="region of interest" description="Disordered" evidence="4">
    <location>
        <begin position="61"/>
        <end position="94"/>
    </location>
</feature>
<dbReference type="EMBL" id="QXGD01000053">
    <property type="protein sequence ID" value="KAE9255921.1"/>
    <property type="molecule type" value="Genomic_DNA"/>
</dbReference>
<dbReference type="PANTHER" id="PTHR45832">
    <property type="entry name" value="SERINE/THREONINE-PROTEIN KINASE SAMKA-RELATED-RELATED"/>
    <property type="match status" value="1"/>
</dbReference>
<feature type="domain" description="Protein kinase" evidence="5">
    <location>
        <begin position="191"/>
        <end position="492"/>
    </location>
</feature>
<dbReference type="Proteomes" id="UP000440367">
    <property type="component" value="Unassembled WGS sequence"/>
</dbReference>
<dbReference type="PROSITE" id="PS00108">
    <property type="entry name" value="PROTEIN_KINASE_ST"/>
    <property type="match status" value="1"/>
</dbReference>
<dbReference type="InterPro" id="IPR008271">
    <property type="entry name" value="Ser/Thr_kinase_AS"/>
</dbReference>
<proteinExistence type="predicted"/>
<dbReference type="Pfam" id="PF00069">
    <property type="entry name" value="Pkinase"/>
    <property type="match status" value="1"/>
</dbReference>
<dbReference type="GO" id="GO:0005524">
    <property type="term" value="F:ATP binding"/>
    <property type="evidence" value="ECO:0007669"/>
    <property type="project" value="UniProtKB-UniRule"/>
</dbReference>
<evidence type="ECO:0000256" key="1">
    <source>
        <dbReference type="ARBA" id="ARBA00022741"/>
    </source>
</evidence>
<accession>A0A6A4AG98</accession>
<feature type="region of interest" description="Disordered" evidence="4">
    <location>
        <begin position="1"/>
        <end position="42"/>
    </location>
</feature>
<dbReference type="AlphaFoldDB" id="A0A6A4AG98"/>
<dbReference type="InterPro" id="IPR000719">
    <property type="entry name" value="Prot_kinase_dom"/>
</dbReference>
<reference evidence="7 8" key="1">
    <citation type="submission" date="2018-08" db="EMBL/GenBank/DDBJ databases">
        <title>Genomic investigation of the strawberry pathogen Phytophthora fragariae indicates pathogenicity is determined by transcriptional variation in three key races.</title>
        <authorList>
            <person name="Adams T.M."/>
            <person name="Armitage A.D."/>
            <person name="Sobczyk M.K."/>
            <person name="Bates H.J."/>
            <person name="Dunwell J.M."/>
            <person name="Nellist C.F."/>
            <person name="Harrison R.J."/>
        </authorList>
    </citation>
    <scope>NUCLEOTIDE SEQUENCE [LARGE SCALE GENOMIC DNA]</scope>
    <source>
        <strain evidence="7 8">BC-1</strain>
        <strain evidence="6 9">BC-23</strain>
    </source>
</reference>
<comment type="caution">
    <text evidence="7">The sequence shown here is derived from an EMBL/GenBank/DDBJ whole genome shotgun (WGS) entry which is preliminary data.</text>
</comment>
<dbReference type="InterPro" id="IPR017441">
    <property type="entry name" value="Protein_kinase_ATP_BS"/>
</dbReference>
<dbReference type="GO" id="GO:0004672">
    <property type="term" value="F:protein kinase activity"/>
    <property type="evidence" value="ECO:0007669"/>
    <property type="project" value="InterPro"/>
</dbReference>
<evidence type="ECO:0000313" key="6">
    <source>
        <dbReference type="EMBL" id="KAE9251351.1"/>
    </source>
</evidence>
<keyword evidence="2 3" id="KW-0067">ATP-binding</keyword>
<dbReference type="EMBL" id="QXGC01000072">
    <property type="protein sequence ID" value="KAE9251351.1"/>
    <property type="molecule type" value="Genomic_DNA"/>
</dbReference>
<dbReference type="SUPFAM" id="SSF56112">
    <property type="entry name" value="Protein kinase-like (PK-like)"/>
    <property type="match status" value="1"/>
</dbReference>
<evidence type="ECO:0000256" key="2">
    <source>
        <dbReference type="ARBA" id="ARBA00022840"/>
    </source>
</evidence>
<keyword evidence="1 3" id="KW-0547">Nucleotide-binding</keyword>
<evidence type="ECO:0000256" key="3">
    <source>
        <dbReference type="PROSITE-ProRule" id="PRU10141"/>
    </source>
</evidence>
<evidence type="ECO:0000259" key="5">
    <source>
        <dbReference type="PROSITE" id="PS50011"/>
    </source>
</evidence>
<dbReference type="PROSITE" id="PS50011">
    <property type="entry name" value="PROTEIN_KINASE_DOM"/>
    <property type="match status" value="1"/>
</dbReference>
<protein>
    <recommendedName>
        <fullName evidence="5">Protein kinase domain-containing protein</fullName>
    </recommendedName>
</protein>
<dbReference type="InterPro" id="IPR051931">
    <property type="entry name" value="PAK3-like"/>
</dbReference>
<feature type="compositionally biased region" description="Basic and acidic residues" evidence="4">
    <location>
        <begin position="22"/>
        <end position="31"/>
    </location>
</feature>
<dbReference type="Gene3D" id="1.10.510.10">
    <property type="entry name" value="Transferase(Phosphotransferase) domain 1"/>
    <property type="match status" value="1"/>
</dbReference>
<dbReference type="InterPro" id="IPR011009">
    <property type="entry name" value="Kinase-like_dom_sf"/>
</dbReference>
<evidence type="ECO:0000313" key="7">
    <source>
        <dbReference type="EMBL" id="KAE9255921.1"/>
    </source>
</evidence>
<dbReference type="Proteomes" id="UP000476176">
    <property type="component" value="Unassembled WGS sequence"/>
</dbReference>
<name>A0A6A4AG98_9STRA</name>